<dbReference type="Pfam" id="PF00535">
    <property type="entry name" value="Glycos_transf_2"/>
    <property type="match status" value="1"/>
</dbReference>
<evidence type="ECO:0000256" key="6">
    <source>
        <dbReference type="ARBA" id="ARBA00022985"/>
    </source>
</evidence>
<protein>
    <submittedName>
        <fullName evidence="11">Mannosyltransferase</fullName>
    </submittedName>
</protein>
<comment type="caution">
    <text evidence="11">The sequence shown here is derived from an EMBL/GenBank/DDBJ whole genome shotgun (WGS) entry which is preliminary data.</text>
</comment>
<gene>
    <name evidence="11" type="ORF">B7R54_13410</name>
</gene>
<evidence type="ECO:0000256" key="4">
    <source>
        <dbReference type="ARBA" id="ARBA00022679"/>
    </source>
</evidence>
<organism evidence="11 12">
    <name type="scientific">Subtercola boreus</name>
    <dbReference type="NCBI Taxonomy" id="120213"/>
    <lineage>
        <taxon>Bacteria</taxon>
        <taxon>Bacillati</taxon>
        <taxon>Actinomycetota</taxon>
        <taxon>Actinomycetes</taxon>
        <taxon>Micrococcales</taxon>
        <taxon>Microbacteriaceae</taxon>
        <taxon>Subtercola</taxon>
    </lineage>
</organism>
<comment type="similarity">
    <text evidence="1">Belongs to the glycosyltransferase 2 family.</text>
</comment>
<feature type="transmembrane region" description="Helical" evidence="9">
    <location>
        <begin position="248"/>
        <end position="272"/>
    </location>
</feature>
<dbReference type="InterPro" id="IPR001173">
    <property type="entry name" value="Glyco_trans_2-like"/>
</dbReference>
<dbReference type="SUPFAM" id="SSF53448">
    <property type="entry name" value="Nucleotide-diphospho-sugar transferases"/>
    <property type="match status" value="1"/>
</dbReference>
<keyword evidence="3 11" id="KW-0328">Glycosyltransferase</keyword>
<dbReference type="RefSeq" id="WP_116415481.1">
    <property type="nucleotide sequence ID" value="NZ_NBWZ01000001.1"/>
</dbReference>
<feature type="domain" description="Glycosyltransferase 2-like" evidence="10">
    <location>
        <begin position="20"/>
        <end position="178"/>
    </location>
</feature>
<dbReference type="AlphaFoldDB" id="A0A3E0VMH4"/>
<proteinExistence type="inferred from homology"/>
<evidence type="ECO:0000256" key="2">
    <source>
        <dbReference type="ARBA" id="ARBA00022475"/>
    </source>
</evidence>
<feature type="transmembrane region" description="Helical" evidence="9">
    <location>
        <begin position="284"/>
        <end position="309"/>
    </location>
</feature>
<evidence type="ECO:0000313" key="11">
    <source>
        <dbReference type="EMBL" id="RFA10097.1"/>
    </source>
</evidence>
<keyword evidence="7 9" id="KW-1133">Transmembrane helix</keyword>
<dbReference type="Gene3D" id="3.90.550.10">
    <property type="entry name" value="Spore Coat Polysaccharide Biosynthesis Protein SpsA, Chain A"/>
    <property type="match status" value="1"/>
</dbReference>
<accession>A0A3E0VMH4</accession>
<dbReference type="InterPro" id="IPR029044">
    <property type="entry name" value="Nucleotide-diphossugar_trans"/>
</dbReference>
<dbReference type="GO" id="GO:0009103">
    <property type="term" value="P:lipopolysaccharide biosynthetic process"/>
    <property type="evidence" value="ECO:0007669"/>
    <property type="project" value="UniProtKB-KW"/>
</dbReference>
<evidence type="ECO:0000259" key="10">
    <source>
        <dbReference type="Pfam" id="PF00535"/>
    </source>
</evidence>
<dbReference type="GO" id="GO:0099621">
    <property type="term" value="F:undecaprenyl-phosphate 4-deoxy-4-formamido-L-arabinose transferase activity"/>
    <property type="evidence" value="ECO:0007669"/>
    <property type="project" value="TreeGrafter"/>
</dbReference>
<evidence type="ECO:0000256" key="9">
    <source>
        <dbReference type="SAM" id="Phobius"/>
    </source>
</evidence>
<keyword evidence="4 11" id="KW-0808">Transferase</keyword>
<keyword evidence="5 9" id="KW-0812">Transmembrane</keyword>
<keyword evidence="6" id="KW-0448">Lipopolysaccharide biosynthesis</keyword>
<evidence type="ECO:0000256" key="3">
    <source>
        <dbReference type="ARBA" id="ARBA00022676"/>
    </source>
</evidence>
<dbReference type="GO" id="GO:0005886">
    <property type="term" value="C:plasma membrane"/>
    <property type="evidence" value="ECO:0007669"/>
    <property type="project" value="TreeGrafter"/>
</dbReference>
<sequence length="349" mass="37044">MAALQPPPPEHTAFPEHTVSIVIPVYQGERTLALLIEEIEPLTRAQRSPEGHPFRVTEVVLVNDCGPDDSARVMRQLEASHPFVRTVWLSRNFGQHPATLAGVASSGGDWIVTLDEDGQHDPADVPRLLDTAIDEQVAVVYARPTNPPPHGAVRNTASRLAKFALAQLSGTRTTHFNSFRLMLGSTGRSVAAYAGSGVYFDVAVGWLSASVATTDVLLREGSTRRSGYSIPGLFSHFWRMILSSGTRALRAVSVLGAGFALVGTIVAIVLLVGRVVSNAVPEGWTSTIVVLLFGIGAILISLGIIAEYVGVSVNMAMGKPPYLITGDPLNGPLGRISATSLREANRGGG</sequence>
<dbReference type="EMBL" id="NBWZ01000001">
    <property type="protein sequence ID" value="RFA10097.1"/>
    <property type="molecule type" value="Genomic_DNA"/>
</dbReference>
<name>A0A3E0VMH4_9MICO</name>
<keyword evidence="12" id="KW-1185">Reference proteome</keyword>
<evidence type="ECO:0000256" key="1">
    <source>
        <dbReference type="ARBA" id="ARBA00006739"/>
    </source>
</evidence>
<evidence type="ECO:0000256" key="8">
    <source>
        <dbReference type="ARBA" id="ARBA00023136"/>
    </source>
</evidence>
<reference evidence="11 12" key="1">
    <citation type="submission" date="2017-04" db="EMBL/GenBank/DDBJ databases">
        <title>Comparative genome analysis of Subtercola boreus.</title>
        <authorList>
            <person name="Cho Y.-J."/>
            <person name="Cho A."/>
            <person name="Kim O.-S."/>
            <person name="Lee J.-I."/>
        </authorList>
    </citation>
    <scope>NUCLEOTIDE SEQUENCE [LARGE SCALE GENOMIC DNA]</scope>
    <source>
        <strain evidence="11 12">K300</strain>
    </source>
</reference>
<evidence type="ECO:0000256" key="7">
    <source>
        <dbReference type="ARBA" id="ARBA00022989"/>
    </source>
</evidence>
<evidence type="ECO:0000256" key="5">
    <source>
        <dbReference type="ARBA" id="ARBA00022692"/>
    </source>
</evidence>
<keyword evidence="2" id="KW-1003">Cell membrane</keyword>
<dbReference type="Proteomes" id="UP000256486">
    <property type="component" value="Unassembled WGS sequence"/>
</dbReference>
<dbReference type="PANTHER" id="PTHR48090">
    <property type="entry name" value="UNDECAPRENYL-PHOSPHATE 4-DEOXY-4-FORMAMIDO-L-ARABINOSE TRANSFERASE-RELATED"/>
    <property type="match status" value="1"/>
</dbReference>
<dbReference type="OrthoDB" id="9811884at2"/>
<keyword evidence="8 9" id="KW-0472">Membrane</keyword>
<evidence type="ECO:0000313" key="12">
    <source>
        <dbReference type="Proteomes" id="UP000256486"/>
    </source>
</evidence>
<dbReference type="InterPro" id="IPR050256">
    <property type="entry name" value="Glycosyltransferase_2"/>
</dbReference>
<dbReference type="PANTHER" id="PTHR48090:SF3">
    <property type="entry name" value="UNDECAPRENYL-PHOSPHATE 4-DEOXY-4-FORMAMIDO-L-ARABINOSE TRANSFERASE"/>
    <property type="match status" value="1"/>
</dbReference>